<feature type="domain" description="UDENN" evidence="3">
    <location>
        <begin position="634"/>
        <end position="1076"/>
    </location>
</feature>
<dbReference type="InterPro" id="IPR016137">
    <property type="entry name" value="RGS"/>
</dbReference>
<evidence type="ECO:0000259" key="3">
    <source>
        <dbReference type="PROSITE" id="PS50211"/>
    </source>
</evidence>
<name>A0A8K1C3I6_PYTOL</name>
<reference evidence="4" key="1">
    <citation type="submission" date="2019-03" db="EMBL/GenBank/DDBJ databases">
        <title>Long read genome sequence of the mycoparasitic Pythium oligandrum ATCC 38472 isolated from sugarbeet rhizosphere.</title>
        <authorList>
            <person name="Gaulin E."/>
        </authorList>
    </citation>
    <scope>NUCLEOTIDE SEQUENCE</scope>
    <source>
        <strain evidence="4">ATCC 38472_TT</strain>
    </source>
</reference>
<feature type="compositionally biased region" description="Low complexity" evidence="1">
    <location>
        <begin position="519"/>
        <end position="530"/>
    </location>
</feature>
<dbReference type="InterPro" id="IPR044926">
    <property type="entry name" value="RGS_subdomain_2"/>
</dbReference>
<dbReference type="SMART" id="SM00801">
    <property type="entry name" value="dDENN"/>
    <property type="match status" value="1"/>
</dbReference>
<dbReference type="InterPro" id="IPR036305">
    <property type="entry name" value="RGS_sf"/>
</dbReference>
<dbReference type="Gene3D" id="1.10.167.10">
    <property type="entry name" value="Regulator of G-protein Signalling 4, domain 2"/>
    <property type="match status" value="2"/>
</dbReference>
<feature type="compositionally biased region" description="Low complexity" evidence="1">
    <location>
        <begin position="118"/>
        <end position="132"/>
    </location>
</feature>
<sequence>MRGIGNVSLEAWLFGEEGNKQQQQPTRSASVQQPRANGKSRTTRNGSAAAVAASATASSNVARSNSMPVNTLTQRLAPARTKKSSLSVSTNPGITRVPPPPIKLNLPNGTPSKPPIATSKSSSPVRNSPTSSGTPNLPELFPVSSKLRKLFRPNRLQWTRGRPTLSMTSEEKQRQLLGLSSASFQRLQGHVPFTLKEIVKDPKKLPYLLRWLSTDDDDTTPSQPKTNYHLVLLFLLEIEQLQLVAEEKRREQALKIWNKYIDNASEFQISTTLELTTELEALVRESIDCSDKVLDSFFPIQKLAYTRLTREEMPRFLKSPEYLQMLIDTENDTESVPMERILQQPRAAHYFLLFLMQSRQHFELYFWLHVEYVLKPLLETDKLDLFWKLARVLLKKAENDSQAITLATKQDLQAAIESKALDTKLQPPQPVAKALFNKAQQEIFVMLRSSWFTRFMKSNLYKVALKDSRIHLDREESKEDSPPKLLSRTFSSLEYAALRLNGQETAPPNDKPRDDESIPSESNSEVNSEVNTERVRPATESSDTTVSDDLLQDTGGHIIVDDSEDDSGEDSASSTEEHDEHAFAKMLLDLESIIRLTKLPDGLQVHYRPHYDAPTTSLGSEKTGHDTIESVVDSIFTFATFMEKKEGTDANATLMLMPITNPAQPEKSTTESFEDIKRRIKAFLVPDGRILVRSGENGPTDRPSDILFPFQQSGRNDFLYGCVYLTYERVSISAKSSEEAFFVAKGVCVLSRFPLVRTLRGILERHVVTATDTSDVFDPDRLTSLFSSDRKSMAPVSRLPLQAMQQRTQSDSSFFHRPRNLLDTRVDISVKIFFEQFGTALGLQILGCALLECSIVLVSSQYSLLTTCAEAIRCLLRPFSWCHVYASVLPKPLSSYLQCPTPILVGLHSSFADREDLPTSGFYAVADMDRHTLEFVGAETLGWRNLGLRDQRDDRIALPREFEDAKCALDSLLTPSRQNFDSITPPRDSLESNKEVDIETEIRVVCYNLFSDLVQGHTAACLVVGDTSESVVIFDETQFLSTRPSEDALFYQALFRTQCFSEIVSAHRIDVTASEAMEEGDEQGVV</sequence>
<feature type="compositionally biased region" description="Low complexity" evidence="1">
    <location>
        <begin position="43"/>
        <end position="66"/>
    </location>
</feature>
<dbReference type="SMART" id="SM00315">
    <property type="entry name" value="RGS"/>
    <property type="match status" value="2"/>
</dbReference>
<gene>
    <name evidence="4" type="ORF">Poli38472_008472</name>
</gene>
<dbReference type="GO" id="GO:0031410">
    <property type="term" value="C:cytoplasmic vesicle"/>
    <property type="evidence" value="ECO:0007669"/>
    <property type="project" value="TreeGrafter"/>
</dbReference>
<comment type="caution">
    <text evidence="4">The sequence shown here is derived from an EMBL/GenBank/DDBJ whole genome shotgun (WGS) entry which is preliminary data.</text>
</comment>
<dbReference type="OrthoDB" id="74314at2759"/>
<feature type="compositionally biased region" description="Polar residues" evidence="1">
    <location>
        <begin position="84"/>
        <end position="93"/>
    </location>
</feature>
<evidence type="ECO:0000256" key="1">
    <source>
        <dbReference type="SAM" id="MobiDB-lite"/>
    </source>
</evidence>
<dbReference type="Pfam" id="PF02141">
    <property type="entry name" value="DENN"/>
    <property type="match status" value="1"/>
</dbReference>
<feature type="domain" description="RGS" evidence="2">
    <location>
        <begin position="337"/>
        <end position="465"/>
    </location>
</feature>
<dbReference type="PROSITE" id="PS50132">
    <property type="entry name" value="RGS"/>
    <property type="match status" value="2"/>
</dbReference>
<dbReference type="InterPro" id="IPR037516">
    <property type="entry name" value="Tripartite_DENN"/>
</dbReference>
<dbReference type="SMART" id="SM00799">
    <property type="entry name" value="DENN"/>
    <property type="match status" value="1"/>
</dbReference>
<evidence type="ECO:0000259" key="2">
    <source>
        <dbReference type="PROSITE" id="PS50132"/>
    </source>
</evidence>
<dbReference type="InterPro" id="IPR001194">
    <property type="entry name" value="cDENN_dom"/>
</dbReference>
<dbReference type="InterPro" id="IPR051696">
    <property type="entry name" value="DENN_Domain_GEFs"/>
</dbReference>
<organism evidence="4 5">
    <name type="scientific">Pythium oligandrum</name>
    <name type="common">Mycoparasitic fungus</name>
    <dbReference type="NCBI Taxonomy" id="41045"/>
    <lineage>
        <taxon>Eukaryota</taxon>
        <taxon>Sar</taxon>
        <taxon>Stramenopiles</taxon>
        <taxon>Oomycota</taxon>
        <taxon>Peronosporomycetes</taxon>
        <taxon>Pythiales</taxon>
        <taxon>Pythiaceae</taxon>
        <taxon>Pythium</taxon>
    </lineage>
</organism>
<dbReference type="SUPFAM" id="SSF48097">
    <property type="entry name" value="Regulator of G-protein signaling, RGS"/>
    <property type="match status" value="2"/>
</dbReference>
<dbReference type="PROSITE" id="PS50211">
    <property type="entry name" value="DENN"/>
    <property type="match status" value="1"/>
</dbReference>
<dbReference type="InterPro" id="IPR005112">
    <property type="entry name" value="dDENN_dom"/>
</dbReference>
<proteinExistence type="predicted"/>
<dbReference type="PANTHER" id="PTHR12296:SF21">
    <property type="entry name" value="DENN DOMAIN-CONTAINING PROTEIN 3"/>
    <property type="match status" value="1"/>
</dbReference>
<accession>A0A8K1C3I6</accession>
<dbReference type="Gene3D" id="3.40.50.11500">
    <property type="match status" value="1"/>
</dbReference>
<dbReference type="EMBL" id="SPLM01000146">
    <property type="protein sequence ID" value="TMW55824.1"/>
    <property type="molecule type" value="Genomic_DNA"/>
</dbReference>
<feature type="domain" description="RGS" evidence="2">
    <location>
        <begin position="232"/>
        <end position="326"/>
    </location>
</feature>
<keyword evidence="5" id="KW-1185">Reference proteome</keyword>
<dbReference type="InterPro" id="IPR043153">
    <property type="entry name" value="DENN_C"/>
</dbReference>
<dbReference type="Pfam" id="PF00615">
    <property type="entry name" value="RGS"/>
    <property type="match status" value="2"/>
</dbReference>
<dbReference type="GO" id="GO:0032483">
    <property type="term" value="P:regulation of Rab protein signal transduction"/>
    <property type="evidence" value="ECO:0007669"/>
    <property type="project" value="TreeGrafter"/>
</dbReference>
<feature type="compositionally biased region" description="Polar residues" evidence="1">
    <location>
        <begin position="20"/>
        <end position="35"/>
    </location>
</feature>
<evidence type="ECO:0000313" key="5">
    <source>
        <dbReference type="Proteomes" id="UP000794436"/>
    </source>
</evidence>
<feature type="region of interest" description="Disordered" evidence="1">
    <location>
        <begin position="15"/>
        <end position="139"/>
    </location>
</feature>
<protein>
    <recommendedName>
        <fullName evidence="6">UDENN domain-containing protein</fullName>
    </recommendedName>
</protein>
<dbReference type="AlphaFoldDB" id="A0A8K1C3I6"/>
<evidence type="ECO:0008006" key="6">
    <source>
        <dbReference type="Google" id="ProtNLM"/>
    </source>
</evidence>
<evidence type="ECO:0000313" key="4">
    <source>
        <dbReference type="EMBL" id="TMW55824.1"/>
    </source>
</evidence>
<feature type="region of interest" description="Disordered" evidence="1">
    <location>
        <begin position="500"/>
        <end position="579"/>
    </location>
</feature>
<dbReference type="Proteomes" id="UP000794436">
    <property type="component" value="Unassembled WGS sequence"/>
</dbReference>
<dbReference type="PANTHER" id="PTHR12296">
    <property type="entry name" value="DENN DOMAIN-CONTAINING PROTEIN 4"/>
    <property type="match status" value="1"/>
</dbReference>